<dbReference type="Pfam" id="PF09057">
    <property type="entry name" value="Smac_DIABLO"/>
    <property type="match status" value="1"/>
</dbReference>
<keyword evidence="8" id="KW-1185">Reference proteome</keyword>
<name>A0A6L2QB29_COPFO</name>
<dbReference type="PANTHER" id="PTHR32247">
    <property type="entry name" value="DIABLO HOMOLOG, MITOCHONDRIAL"/>
    <property type="match status" value="1"/>
</dbReference>
<evidence type="ECO:0000313" key="7">
    <source>
        <dbReference type="EMBL" id="GFG39037.1"/>
    </source>
</evidence>
<dbReference type="AlphaFoldDB" id="A0A6L2QB29"/>
<evidence type="ECO:0000256" key="3">
    <source>
        <dbReference type="ARBA" id="ARBA00022946"/>
    </source>
</evidence>
<comment type="caution">
    <text evidence="7">The sequence shown here is derived from an EMBL/GenBank/DDBJ whole genome shotgun (WGS) entry which is preliminary data.</text>
</comment>
<comment type="subcellular location">
    <subcellularLocation>
        <location evidence="1">Mitochondrion</location>
    </subcellularLocation>
</comment>
<sequence>MTSTVWTDTCEGQHVTVTERFALNDIMIAPSPQKLTSEYLISQASISTISATQQLLTLTLAAIFDTANMYRECMEKLMCLMDESLQVNGVDDAYTELWDEVVAMRIKVGDYKQRLQELSSFMEYVDKLATSAAETAYIGGAEHMSTIMCETLNSAHAKLAAEYDKTKAKEMELLKQQENFVRRACELENELKRRENAVKNCKQ</sequence>
<dbReference type="Gene3D" id="1.20.58.70">
    <property type="match status" value="1"/>
</dbReference>
<keyword evidence="3" id="KW-0809">Transit peptide</keyword>
<evidence type="ECO:0000313" key="8">
    <source>
        <dbReference type="Proteomes" id="UP000502823"/>
    </source>
</evidence>
<organism evidence="7 8">
    <name type="scientific">Coptotermes formosanus</name>
    <name type="common">Formosan subterranean termite</name>
    <dbReference type="NCBI Taxonomy" id="36987"/>
    <lineage>
        <taxon>Eukaryota</taxon>
        <taxon>Metazoa</taxon>
        <taxon>Ecdysozoa</taxon>
        <taxon>Arthropoda</taxon>
        <taxon>Hexapoda</taxon>
        <taxon>Insecta</taxon>
        <taxon>Pterygota</taxon>
        <taxon>Neoptera</taxon>
        <taxon>Polyneoptera</taxon>
        <taxon>Dictyoptera</taxon>
        <taxon>Blattodea</taxon>
        <taxon>Blattoidea</taxon>
        <taxon>Termitoidae</taxon>
        <taxon>Rhinotermitidae</taxon>
        <taxon>Coptotermes</taxon>
    </lineage>
</organism>
<dbReference type="GO" id="GO:0008631">
    <property type="term" value="P:intrinsic apoptotic signaling pathway in response to oxidative stress"/>
    <property type="evidence" value="ECO:0007669"/>
    <property type="project" value="TreeGrafter"/>
</dbReference>
<comment type="similarity">
    <text evidence="6">Belongs to the Smac/DIABLO protein family.</text>
</comment>
<protein>
    <recommendedName>
        <fullName evidence="5">Direct IAP-binding protein with low pI</fullName>
    </recommendedName>
</protein>
<dbReference type="InterPro" id="IPR015142">
    <property type="entry name" value="Smac_DIABLO"/>
</dbReference>
<dbReference type="PANTHER" id="PTHR32247:SF3">
    <property type="entry name" value="DIABLO IAP-BINDING MITOCHONDRIAL PROTEIN"/>
    <property type="match status" value="1"/>
</dbReference>
<evidence type="ECO:0000256" key="1">
    <source>
        <dbReference type="ARBA" id="ARBA00004173"/>
    </source>
</evidence>
<proteinExistence type="inferred from homology"/>
<dbReference type="EMBL" id="BLKM01000844">
    <property type="protein sequence ID" value="GFG39037.1"/>
    <property type="molecule type" value="Genomic_DNA"/>
</dbReference>
<dbReference type="GO" id="GO:0005739">
    <property type="term" value="C:mitochondrion"/>
    <property type="evidence" value="ECO:0007669"/>
    <property type="project" value="UniProtKB-SubCell"/>
</dbReference>
<keyword evidence="4" id="KW-0496">Mitochondrion</keyword>
<accession>A0A6L2QB29</accession>
<dbReference type="InterPro" id="IPR009062">
    <property type="entry name" value="Smac/DIABLO-like_sf"/>
</dbReference>
<evidence type="ECO:0000256" key="4">
    <source>
        <dbReference type="ARBA" id="ARBA00023128"/>
    </source>
</evidence>
<dbReference type="InParanoid" id="A0A6L2QB29"/>
<gene>
    <name evidence="7" type="ORF">Cfor_12834</name>
</gene>
<dbReference type="GO" id="GO:0051402">
    <property type="term" value="P:neuron apoptotic process"/>
    <property type="evidence" value="ECO:0007669"/>
    <property type="project" value="TreeGrafter"/>
</dbReference>
<keyword evidence="2" id="KW-0053">Apoptosis</keyword>
<evidence type="ECO:0000256" key="2">
    <source>
        <dbReference type="ARBA" id="ARBA00022703"/>
    </source>
</evidence>
<dbReference type="OrthoDB" id="6153032at2759"/>
<dbReference type="SUPFAM" id="SSF46984">
    <property type="entry name" value="Smac/diablo"/>
    <property type="match status" value="1"/>
</dbReference>
<reference evidence="8" key="1">
    <citation type="submission" date="2020-01" db="EMBL/GenBank/DDBJ databases">
        <title>Draft genome sequence of the Termite Coptotermes fromosanus.</title>
        <authorList>
            <person name="Itakura S."/>
            <person name="Yosikawa Y."/>
            <person name="Umezawa K."/>
        </authorList>
    </citation>
    <scope>NUCLEOTIDE SEQUENCE [LARGE SCALE GENOMIC DNA]</scope>
</reference>
<evidence type="ECO:0000256" key="5">
    <source>
        <dbReference type="ARBA" id="ARBA00033049"/>
    </source>
</evidence>
<dbReference type="Proteomes" id="UP000502823">
    <property type="component" value="Unassembled WGS sequence"/>
</dbReference>
<evidence type="ECO:0000256" key="6">
    <source>
        <dbReference type="ARBA" id="ARBA00046319"/>
    </source>
</evidence>